<accession>A0A2H0B505</accession>
<feature type="non-terminal residue" evidence="2">
    <location>
        <position position="111"/>
    </location>
</feature>
<dbReference type="EMBL" id="PCSR01000115">
    <property type="protein sequence ID" value="PIP52739.1"/>
    <property type="molecule type" value="Genomic_DNA"/>
</dbReference>
<sequence>MNQNIILVNHKDEAIGETTIINSHLGEAKLHRAYTVILRNNKGEILLTKRSLKKPLWPTYWDGSFSSHPRVGETLEQSCERRAKEELGIEVKDFKDLFNYSYHIKWNTVFS</sequence>
<name>A0A2H0B505_9BACT</name>
<evidence type="ECO:0000313" key="3">
    <source>
        <dbReference type="Proteomes" id="UP000229459"/>
    </source>
</evidence>
<dbReference type="GO" id="GO:0004452">
    <property type="term" value="F:isopentenyl-diphosphate delta-isomerase activity"/>
    <property type="evidence" value="ECO:0007669"/>
    <property type="project" value="TreeGrafter"/>
</dbReference>
<dbReference type="AlphaFoldDB" id="A0A2H0B505"/>
<proteinExistence type="predicted"/>
<dbReference type="PANTHER" id="PTHR10885:SF0">
    <property type="entry name" value="ISOPENTENYL-DIPHOSPHATE DELTA-ISOMERASE"/>
    <property type="match status" value="1"/>
</dbReference>
<evidence type="ECO:0000313" key="2">
    <source>
        <dbReference type="EMBL" id="PIP52739.1"/>
    </source>
</evidence>
<organism evidence="2 3">
    <name type="scientific">Candidatus Beckwithbacteria bacterium CG23_combo_of_CG06-09_8_20_14_all_34_8</name>
    <dbReference type="NCBI Taxonomy" id="1974497"/>
    <lineage>
        <taxon>Bacteria</taxon>
        <taxon>Candidatus Beckwithiibacteriota</taxon>
    </lineage>
</organism>
<dbReference type="GO" id="GO:0009240">
    <property type="term" value="P:isopentenyl diphosphate biosynthetic process"/>
    <property type="evidence" value="ECO:0007669"/>
    <property type="project" value="TreeGrafter"/>
</dbReference>
<protein>
    <submittedName>
        <fullName evidence="2">Isopentenyl-diphosphate delta-isomerase</fullName>
    </submittedName>
</protein>
<dbReference type="Gene3D" id="3.90.79.10">
    <property type="entry name" value="Nucleoside Triphosphate Pyrophosphohydrolase"/>
    <property type="match status" value="1"/>
</dbReference>
<dbReference type="Proteomes" id="UP000229459">
    <property type="component" value="Unassembled WGS sequence"/>
</dbReference>
<dbReference type="PROSITE" id="PS51462">
    <property type="entry name" value="NUDIX"/>
    <property type="match status" value="1"/>
</dbReference>
<feature type="domain" description="Nudix hydrolase" evidence="1">
    <location>
        <begin position="29"/>
        <end position="111"/>
    </location>
</feature>
<dbReference type="Pfam" id="PF00293">
    <property type="entry name" value="NUDIX"/>
    <property type="match status" value="1"/>
</dbReference>
<gene>
    <name evidence="2" type="ORF">COX08_04820</name>
</gene>
<keyword evidence="2" id="KW-0413">Isomerase</keyword>
<reference evidence="2 3" key="1">
    <citation type="submission" date="2017-09" db="EMBL/GenBank/DDBJ databases">
        <title>Depth-based differentiation of microbial function through sediment-hosted aquifers and enrichment of novel symbionts in the deep terrestrial subsurface.</title>
        <authorList>
            <person name="Probst A.J."/>
            <person name="Ladd B."/>
            <person name="Jarett J.K."/>
            <person name="Geller-Mcgrath D.E."/>
            <person name="Sieber C.M."/>
            <person name="Emerson J.B."/>
            <person name="Anantharaman K."/>
            <person name="Thomas B.C."/>
            <person name="Malmstrom R."/>
            <person name="Stieglmeier M."/>
            <person name="Klingl A."/>
            <person name="Woyke T."/>
            <person name="Ryan C.M."/>
            <person name="Banfield J.F."/>
        </authorList>
    </citation>
    <scope>NUCLEOTIDE SEQUENCE [LARGE SCALE GENOMIC DNA]</scope>
    <source>
        <strain evidence="2">CG23_combo_of_CG06-09_8_20_14_all_34_8</strain>
    </source>
</reference>
<dbReference type="InterPro" id="IPR015797">
    <property type="entry name" value="NUDIX_hydrolase-like_dom_sf"/>
</dbReference>
<dbReference type="GO" id="GO:0005737">
    <property type="term" value="C:cytoplasm"/>
    <property type="evidence" value="ECO:0007669"/>
    <property type="project" value="TreeGrafter"/>
</dbReference>
<dbReference type="InterPro" id="IPR000086">
    <property type="entry name" value="NUDIX_hydrolase_dom"/>
</dbReference>
<evidence type="ECO:0000259" key="1">
    <source>
        <dbReference type="PROSITE" id="PS51462"/>
    </source>
</evidence>
<dbReference type="SUPFAM" id="SSF55811">
    <property type="entry name" value="Nudix"/>
    <property type="match status" value="1"/>
</dbReference>
<dbReference type="PANTHER" id="PTHR10885">
    <property type="entry name" value="ISOPENTENYL-DIPHOSPHATE DELTA-ISOMERASE"/>
    <property type="match status" value="1"/>
</dbReference>
<comment type="caution">
    <text evidence="2">The sequence shown here is derived from an EMBL/GenBank/DDBJ whole genome shotgun (WGS) entry which is preliminary data.</text>
</comment>